<evidence type="ECO:0000313" key="3">
    <source>
        <dbReference type="EMBL" id="GKV19444.1"/>
    </source>
</evidence>
<dbReference type="PANTHER" id="PTHR33463:SF204">
    <property type="entry name" value="NB-ARC DOMAIN-CONTAINING PROTEIN"/>
    <property type="match status" value="1"/>
</dbReference>
<keyword evidence="1" id="KW-0611">Plant defense</keyword>
<dbReference type="Gene3D" id="3.80.10.10">
    <property type="entry name" value="Ribonuclease Inhibitor"/>
    <property type="match status" value="2"/>
</dbReference>
<comment type="caution">
    <text evidence="3">The sequence shown here is derived from an EMBL/GenBank/DDBJ whole genome shotgun (WGS) entry which is preliminary data.</text>
</comment>
<accession>A0AAV5JXU2</accession>
<feature type="domain" description="Disease resistance protein At4g27190-like leucine-rich repeats" evidence="2">
    <location>
        <begin position="380"/>
        <end position="453"/>
    </location>
</feature>
<keyword evidence="4" id="KW-1185">Reference proteome</keyword>
<dbReference type="SUPFAM" id="SSF52047">
    <property type="entry name" value="RNI-like"/>
    <property type="match status" value="2"/>
</dbReference>
<evidence type="ECO:0000259" key="2">
    <source>
        <dbReference type="Pfam" id="PF23247"/>
    </source>
</evidence>
<feature type="domain" description="Disease resistance protein At4g27190-like leucine-rich repeats" evidence="2">
    <location>
        <begin position="3"/>
        <end position="119"/>
    </location>
</feature>
<dbReference type="EMBL" id="BPVZ01000053">
    <property type="protein sequence ID" value="GKV19444.1"/>
    <property type="molecule type" value="Genomic_DNA"/>
</dbReference>
<dbReference type="AlphaFoldDB" id="A0AAV5JXU2"/>
<organism evidence="3 4">
    <name type="scientific">Rubroshorea leprosula</name>
    <dbReference type="NCBI Taxonomy" id="152421"/>
    <lineage>
        <taxon>Eukaryota</taxon>
        <taxon>Viridiplantae</taxon>
        <taxon>Streptophyta</taxon>
        <taxon>Embryophyta</taxon>
        <taxon>Tracheophyta</taxon>
        <taxon>Spermatophyta</taxon>
        <taxon>Magnoliopsida</taxon>
        <taxon>eudicotyledons</taxon>
        <taxon>Gunneridae</taxon>
        <taxon>Pentapetalae</taxon>
        <taxon>rosids</taxon>
        <taxon>malvids</taxon>
        <taxon>Malvales</taxon>
        <taxon>Dipterocarpaceae</taxon>
        <taxon>Rubroshorea</taxon>
    </lineage>
</organism>
<name>A0AAV5JXU2_9ROSI</name>
<feature type="domain" description="Disease resistance protein At4g27190-like leucine-rich repeats" evidence="2">
    <location>
        <begin position="124"/>
        <end position="224"/>
    </location>
</feature>
<dbReference type="InterPro" id="IPR032675">
    <property type="entry name" value="LRR_dom_sf"/>
</dbReference>
<dbReference type="PANTHER" id="PTHR33463">
    <property type="entry name" value="NB-ARC DOMAIN-CONTAINING PROTEIN-RELATED"/>
    <property type="match status" value="1"/>
</dbReference>
<evidence type="ECO:0000313" key="4">
    <source>
        <dbReference type="Proteomes" id="UP001054252"/>
    </source>
</evidence>
<dbReference type="InterPro" id="IPR057135">
    <property type="entry name" value="At4g27190-like_LRR"/>
</dbReference>
<sequence length="607" mass="69367">MIFDEQFPRDLFCNVKVLCLLTYKDKSLLCSIRFLQCFRKLEKLHVADDGLEELFPSEGDANGQENRVGTQLHIRELNLEGLYNLRHICNQDLRGADLILQNLKILKVIFCYGLISLTASTVPFHNLTTLDVQCCPGLRNLVSCSTTQSLVQLETMSIAYCNSLTKIVGDERDGLEDEIIFKKLKVLKLRQLKKLSSLCSRLNFAFKFPCLECLVVSGCPNMETFCKGVIETPMLQRILLNDYDEGRLVGELNGIINQLYEEKEISVQNCEMIEKIIIEEEVIEVPVNKMKFPWLWSLTLKYSPNLTSFIVGSYKLEFPSLLSIDMDNCPKMVSFSTFSIMREKETTVGGSEERLNIPTEPFFSDQVGFPSLGKLIVRGMRRLIRIWDEQLDEDSFHKLYLLCVKHCEKLVNIFPVNMVRRLQNLDKLLTRNCVSLEEIFEPQGLDADESEAQIIAQLALVETTPNFVFPKILASELSRTSGENQLEIQIERPLFWVSKATFPNLEELIVERNDNLKEIWHGDDDVKNDIIFTKLKSLQLKCLSRLASFCLGNCSFEFSSLEDVIVVGCPNMMTFYGGEVSTCNLQKVKFTEDESVECWEGGLNPTI</sequence>
<protein>
    <recommendedName>
        <fullName evidence="2">Disease resistance protein At4g27190-like leucine-rich repeats domain-containing protein</fullName>
    </recommendedName>
</protein>
<dbReference type="Pfam" id="PF23247">
    <property type="entry name" value="LRR_RPS2"/>
    <property type="match status" value="3"/>
</dbReference>
<gene>
    <name evidence="3" type="ORF">SLEP1_g29705</name>
</gene>
<dbReference type="Proteomes" id="UP001054252">
    <property type="component" value="Unassembled WGS sequence"/>
</dbReference>
<proteinExistence type="predicted"/>
<reference evidence="3 4" key="1">
    <citation type="journal article" date="2021" name="Commun. Biol.">
        <title>The genome of Shorea leprosula (Dipterocarpaceae) highlights the ecological relevance of drought in aseasonal tropical rainforests.</title>
        <authorList>
            <person name="Ng K.K.S."/>
            <person name="Kobayashi M.J."/>
            <person name="Fawcett J.A."/>
            <person name="Hatakeyama M."/>
            <person name="Paape T."/>
            <person name="Ng C.H."/>
            <person name="Ang C.C."/>
            <person name="Tnah L.H."/>
            <person name="Lee C.T."/>
            <person name="Nishiyama T."/>
            <person name="Sese J."/>
            <person name="O'Brien M.J."/>
            <person name="Copetti D."/>
            <person name="Mohd Noor M.I."/>
            <person name="Ong R.C."/>
            <person name="Putra M."/>
            <person name="Sireger I.Z."/>
            <person name="Indrioko S."/>
            <person name="Kosugi Y."/>
            <person name="Izuno A."/>
            <person name="Isagi Y."/>
            <person name="Lee S.L."/>
            <person name="Shimizu K.K."/>
        </authorList>
    </citation>
    <scope>NUCLEOTIDE SEQUENCE [LARGE SCALE GENOMIC DNA]</scope>
    <source>
        <strain evidence="3">214</strain>
    </source>
</reference>
<dbReference type="InterPro" id="IPR050905">
    <property type="entry name" value="Plant_NBS-LRR"/>
</dbReference>
<evidence type="ECO:0000256" key="1">
    <source>
        <dbReference type="ARBA" id="ARBA00022821"/>
    </source>
</evidence>